<dbReference type="InterPro" id="IPR013815">
    <property type="entry name" value="ATP_grasp_subdomain_1"/>
</dbReference>
<dbReference type="GO" id="GO:0005524">
    <property type="term" value="F:ATP binding"/>
    <property type="evidence" value="ECO:0007669"/>
    <property type="project" value="UniProtKB-UniRule"/>
</dbReference>
<dbReference type="InterPro" id="IPR011761">
    <property type="entry name" value="ATP-grasp"/>
</dbReference>
<dbReference type="PROSITE" id="PS50975">
    <property type="entry name" value="ATP_GRASP"/>
    <property type="match status" value="1"/>
</dbReference>
<sequence>MTDNLKIILTACGCPGASTLIRMLKEVPDRDITIIGTDTDEEAVGRFLVDDFYQVPHGQSDEYIPAMLSIVETEEPDVLFPESTFEVHPLAEHREKFESLGTEVVVSDPEAIQTANNKFEMYQAISEQTDVDLPEYSLVQSHEEFRAAADELGYPDEPIVFKPPVGKGSRGVRIIDPEVDRRELLLEEKPNSLYIDMEEVEQIFADKPFPELLVMEYVGGEEETADSLCLRGDELLTSFKTVEDARWGVIVRGELVERPELLTMTQKILDAIPLSYCVNLQFIDGKLIEINPRVSTFIYQRDFLQAYLAIQLALDEVSNEDVRSYRDDIDYGRRMVRYMDQVFHTDGNRLL</sequence>
<dbReference type="GO" id="GO:0046872">
    <property type="term" value="F:metal ion binding"/>
    <property type="evidence" value="ECO:0007669"/>
    <property type="project" value="InterPro"/>
</dbReference>
<organism evidence="4 5">
    <name type="scientific">Natronomonas salsuginis</name>
    <dbReference type="NCBI Taxonomy" id="2217661"/>
    <lineage>
        <taxon>Archaea</taxon>
        <taxon>Methanobacteriati</taxon>
        <taxon>Methanobacteriota</taxon>
        <taxon>Stenosarchaea group</taxon>
        <taxon>Halobacteria</taxon>
        <taxon>Halobacteriales</taxon>
        <taxon>Natronomonadaceae</taxon>
        <taxon>Natronomonas</taxon>
    </lineage>
</organism>
<dbReference type="Gene3D" id="3.30.1490.20">
    <property type="entry name" value="ATP-grasp fold, A domain"/>
    <property type="match status" value="1"/>
</dbReference>
<dbReference type="Gene3D" id="3.40.50.20">
    <property type="match status" value="1"/>
</dbReference>
<gene>
    <name evidence="4" type="ORF">DM868_08590</name>
</gene>
<dbReference type="OrthoDB" id="11959at2157"/>
<dbReference type="SUPFAM" id="SSF56059">
    <property type="entry name" value="Glutathione synthetase ATP-binding domain-like"/>
    <property type="match status" value="1"/>
</dbReference>
<keyword evidence="2" id="KW-0067">ATP-binding</keyword>
<reference evidence="4 5" key="1">
    <citation type="submission" date="2019-04" db="EMBL/GenBank/DDBJ databases">
        <title>Natronomonas sp. F20-122 a newhaloarchaeon isolated from a saline saltern of Isla Bacuta, Huelva, Spain.</title>
        <authorList>
            <person name="Duran-Viseras A."/>
            <person name="Sanchez-Porro C."/>
            <person name="Ventosa A."/>
        </authorList>
    </citation>
    <scope>NUCLEOTIDE SEQUENCE [LARGE SCALE GENOMIC DNA]</scope>
    <source>
        <strain evidence="4 5">F20-122</strain>
    </source>
</reference>
<evidence type="ECO:0000313" key="4">
    <source>
        <dbReference type="EMBL" id="TKR25472.1"/>
    </source>
</evidence>
<dbReference type="Pfam" id="PF15632">
    <property type="entry name" value="ATPgrasp_Ter"/>
    <property type="match status" value="1"/>
</dbReference>
<evidence type="ECO:0000256" key="1">
    <source>
        <dbReference type="ARBA" id="ARBA00001936"/>
    </source>
</evidence>
<accession>A0A4U5J8R6</accession>
<dbReference type="InterPro" id="IPR005479">
    <property type="entry name" value="CPAse_ATP-bd"/>
</dbReference>
<dbReference type="EMBL" id="QKNX01000003">
    <property type="protein sequence ID" value="TKR25472.1"/>
    <property type="molecule type" value="Genomic_DNA"/>
</dbReference>
<evidence type="ECO:0000313" key="5">
    <source>
        <dbReference type="Proteomes" id="UP000308037"/>
    </source>
</evidence>
<proteinExistence type="predicted"/>
<evidence type="ECO:0000256" key="2">
    <source>
        <dbReference type="PROSITE-ProRule" id="PRU00409"/>
    </source>
</evidence>
<comment type="cofactor">
    <cofactor evidence="1">
        <name>Mn(2+)</name>
        <dbReference type="ChEBI" id="CHEBI:29035"/>
    </cofactor>
</comment>
<keyword evidence="5" id="KW-1185">Reference proteome</keyword>
<name>A0A4U5J8R6_9EURY</name>
<feature type="domain" description="ATP-grasp" evidence="3">
    <location>
        <begin position="123"/>
        <end position="323"/>
    </location>
</feature>
<dbReference type="InterPro" id="IPR048764">
    <property type="entry name" value="PylC_N"/>
</dbReference>
<dbReference type="Proteomes" id="UP000308037">
    <property type="component" value="Unassembled WGS sequence"/>
</dbReference>
<evidence type="ECO:0000259" key="3">
    <source>
        <dbReference type="PROSITE" id="PS50975"/>
    </source>
</evidence>
<dbReference type="PROSITE" id="PS00867">
    <property type="entry name" value="CPSASE_2"/>
    <property type="match status" value="1"/>
</dbReference>
<dbReference type="AlphaFoldDB" id="A0A4U5J8R6"/>
<comment type="caution">
    <text evidence="4">The sequence shown here is derived from an EMBL/GenBank/DDBJ whole genome shotgun (WGS) entry which is preliminary data.</text>
</comment>
<protein>
    <submittedName>
        <fullName evidence="4">ATP-grasp domain-containing protein</fullName>
    </submittedName>
</protein>
<dbReference type="Gene3D" id="3.30.470.20">
    <property type="entry name" value="ATP-grasp fold, B domain"/>
    <property type="match status" value="1"/>
</dbReference>
<keyword evidence="2" id="KW-0547">Nucleotide-binding</keyword>
<dbReference type="RefSeq" id="WP_137276471.1">
    <property type="nucleotide sequence ID" value="NZ_QKNX01000003.1"/>
</dbReference>
<dbReference type="Pfam" id="PF21360">
    <property type="entry name" value="PylC-like_N"/>
    <property type="match status" value="1"/>
</dbReference>